<gene>
    <name evidence="2" type="ORF">I0C86_29420</name>
</gene>
<dbReference type="InterPro" id="IPR036388">
    <property type="entry name" value="WH-like_DNA-bd_sf"/>
</dbReference>
<dbReference type="Proteomes" id="UP000638560">
    <property type="component" value="Unassembled WGS sequence"/>
</dbReference>
<dbReference type="SUPFAM" id="SSF46785">
    <property type="entry name" value="Winged helix' DNA-binding domain"/>
    <property type="match status" value="1"/>
</dbReference>
<evidence type="ECO:0000313" key="3">
    <source>
        <dbReference type="Proteomes" id="UP000638560"/>
    </source>
</evidence>
<dbReference type="PANTHER" id="PTHR33221">
    <property type="entry name" value="WINGED HELIX-TURN-HELIX TRANSCRIPTIONAL REGULATOR, RRF2 FAMILY"/>
    <property type="match status" value="1"/>
</dbReference>
<protein>
    <submittedName>
        <fullName evidence="2">Rrf2 family transcriptional regulator</fullName>
    </submittedName>
</protein>
<evidence type="ECO:0000256" key="1">
    <source>
        <dbReference type="SAM" id="MobiDB-lite"/>
    </source>
</evidence>
<feature type="region of interest" description="Disordered" evidence="1">
    <location>
        <begin position="143"/>
        <end position="179"/>
    </location>
</feature>
<organism evidence="2 3">
    <name type="scientific">Plantactinospora alkalitolerans</name>
    <dbReference type="NCBI Taxonomy" id="2789879"/>
    <lineage>
        <taxon>Bacteria</taxon>
        <taxon>Bacillati</taxon>
        <taxon>Actinomycetota</taxon>
        <taxon>Actinomycetes</taxon>
        <taxon>Micromonosporales</taxon>
        <taxon>Micromonosporaceae</taxon>
        <taxon>Plantactinospora</taxon>
    </lineage>
</organism>
<accession>A0ABS0H423</accession>
<dbReference type="InterPro" id="IPR036390">
    <property type="entry name" value="WH_DNA-bd_sf"/>
</dbReference>
<dbReference type="PANTHER" id="PTHR33221:SF13">
    <property type="entry name" value="TRANSCRIPTIONAL REGULATOR-RELATED"/>
    <property type="match status" value="1"/>
</dbReference>
<sequence>MKLPVSTEWLLHCAATLAQLDPGATASAAQLAQYYDLPAAYLAKQLQGLVKAGVLIATTGPRGGFRLAQPASEITLLRIVEAVDGTSRPYECREIRQQGRGALPPEECQNLCILAQKMAEAHDAWRRSLGGVSLADIIATLPPTAPARTRSRLTPTTGSTPSRRSSGSDAADPPPRSNR</sequence>
<comment type="caution">
    <text evidence="2">The sequence shown here is derived from an EMBL/GenBank/DDBJ whole genome shotgun (WGS) entry which is preliminary data.</text>
</comment>
<proteinExistence type="predicted"/>
<dbReference type="InterPro" id="IPR030489">
    <property type="entry name" value="TR_Rrf2-type_CS"/>
</dbReference>
<keyword evidence="3" id="KW-1185">Reference proteome</keyword>
<feature type="compositionally biased region" description="Low complexity" evidence="1">
    <location>
        <begin position="152"/>
        <end position="168"/>
    </location>
</feature>
<dbReference type="InterPro" id="IPR000944">
    <property type="entry name" value="Tscrpt_reg_Rrf2"/>
</dbReference>
<dbReference type="Pfam" id="PF02082">
    <property type="entry name" value="Rrf2"/>
    <property type="match status" value="1"/>
</dbReference>
<dbReference type="EMBL" id="JADPUN010000257">
    <property type="protein sequence ID" value="MBF9133051.1"/>
    <property type="molecule type" value="Genomic_DNA"/>
</dbReference>
<dbReference type="NCBIfam" id="TIGR00738">
    <property type="entry name" value="rrf2_super"/>
    <property type="match status" value="1"/>
</dbReference>
<dbReference type="RefSeq" id="WP_196204566.1">
    <property type="nucleotide sequence ID" value="NZ_JADPUN010000257.1"/>
</dbReference>
<dbReference type="PROSITE" id="PS01332">
    <property type="entry name" value="HTH_RRF2_1"/>
    <property type="match status" value="1"/>
</dbReference>
<dbReference type="PROSITE" id="PS51197">
    <property type="entry name" value="HTH_RRF2_2"/>
    <property type="match status" value="1"/>
</dbReference>
<reference evidence="2 3" key="1">
    <citation type="submission" date="2020-11" db="EMBL/GenBank/DDBJ databases">
        <title>A novel isolate from a Black sea contaminated sediment with potential to produce alkanes: Plantactinospora alkalitolerans sp. nov.</title>
        <authorList>
            <person name="Carro L."/>
            <person name="Veyisoglu A."/>
            <person name="Guven K."/>
            <person name="Schumann P."/>
            <person name="Klenk H.-P."/>
            <person name="Sahin N."/>
        </authorList>
    </citation>
    <scope>NUCLEOTIDE SEQUENCE [LARGE SCALE GENOMIC DNA]</scope>
    <source>
        <strain evidence="2 3">S1510</strain>
    </source>
</reference>
<name>A0ABS0H423_9ACTN</name>
<dbReference type="Gene3D" id="1.10.10.10">
    <property type="entry name" value="Winged helix-like DNA-binding domain superfamily/Winged helix DNA-binding domain"/>
    <property type="match status" value="1"/>
</dbReference>
<evidence type="ECO:0000313" key="2">
    <source>
        <dbReference type="EMBL" id="MBF9133051.1"/>
    </source>
</evidence>